<evidence type="ECO:0000313" key="12">
    <source>
        <dbReference type="Proteomes" id="UP000289152"/>
    </source>
</evidence>
<dbReference type="GO" id="GO:0005694">
    <property type="term" value="C:chromosome"/>
    <property type="evidence" value="ECO:0007669"/>
    <property type="project" value="InterPro"/>
</dbReference>
<dbReference type="GO" id="GO:0003917">
    <property type="term" value="F:DNA topoisomerase type I (single strand cut, ATP-independent) activity"/>
    <property type="evidence" value="ECO:0007669"/>
    <property type="project" value="UniProtKB-UniRule"/>
</dbReference>
<dbReference type="InterPro" id="IPR036202">
    <property type="entry name" value="TopoI_DNA-bd_euk_N_sf"/>
</dbReference>
<dbReference type="EC" id="5.6.2.1" evidence="7"/>
<dbReference type="InterPro" id="IPR001631">
    <property type="entry name" value="TopoI"/>
</dbReference>
<keyword evidence="4 6" id="KW-0238">DNA-binding</keyword>
<gene>
    <name evidence="11" type="ORF">M231_04914</name>
</gene>
<dbReference type="GO" id="GO:0006260">
    <property type="term" value="P:DNA replication"/>
    <property type="evidence" value="ECO:0007669"/>
    <property type="project" value="TreeGrafter"/>
</dbReference>
<dbReference type="InterPro" id="IPR013500">
    <property type="entry name" value="TopoI_cat_euk"/>
</dbReference>
<evidence type="ECO:0000256" key="2">
    <source>
        <dbReference type="ARBA" id="ARBA00006645"/>
    </source>
</evidence>
<dbReference type="Pfam" id="PF01028">
    <property type="entry name" value="Topoisom_I"/>
    <property type="match status" value="1"/>
</dbReference>
<dbReference type="AlphaFoldDB" id="A0A4Q1BJE2"/>
<evidence type="ECO:0000256" key="3">
    <source>
        <dbReference type="ARBA" id="ARBA00023029"/>
    </source>
</evidence>
<dbReference type="FunFam" id="1.10.10.41:FF:000001">
    <property type="entry name" value="DNA topoisomerase I"/>
    <property type="match status" value="1"/>
</dbReference>
<comment type="similarity">
    <text evidence="2 6 7">Belongs to the type IB topoisomerase family.</text>
</comment>
<comment type="catalytic activity">
    <reaction evidence="1 6 7">
        <text>ATP-independent breakage of single-stranded DNA, followed by passage and rejoining.</text>
        <dbReference type="EC" id="5.6.2.1"/>
    </reaction>
</comment>
<dbReference type="Pfam" id="PF14370">
    <property type="entry name" value="Topo_C_assoc"/>
    <property type="match status" value="1"/>
</dbReference>
<evidence type="ECO:0000256" key="1">
    <source>
        <dbReference type="ARBA" id="ARBA00000213"/>
    </source>
</evidence>
<dbReference type="Gene3D" id="1.10.132.10">
    <property type="match status" value="1"/>
</dbReference>
<dbReference type="GO" id="GO:0003677">
    <property type="term" value="F:DNA binding"/>
    <property type="evidence" value="ECO:0007669"/>
    <property type="project" value="UniProtKB-UniRule"/>
</dbReference>
<dbReference type="Proteomes" id="UP000289152">
    <property type="component" value="Unassembled WGS sequence"/>
</dbReference>
<sequence length="886" mass="100878">MSSAGPMAVVAPTIPKNPVRAPVVSPEESDDELPLSRKVNGGRKRVDSSSEDEKPLAKKSRPSSAKRPVFSEEESTPGPSVKNEGPTTQINEKRPRASTSTAKYAESDSSLSEDSEISEDEKPLAKKRPSMNGKTKKATVPSEASEDEKPLAKKRPSMNGKTKKAPVESEESEDEKPLAKKKAAPRKSATPAKTKAKVKQESSSEDEKPLAKKGKSSAANGKGKGKEETEIKKARAKKIKEEEEEDKYKWWEEQEANNDGSVKWTTLEHNGILFPPPYIPLPKGVKMKYDGVSLTLPPESEEVAGFFAAMLETDHAQDEKFKENFFRDFQAVLDEHPPKEGVKVKSLEKCDFRPMFEHFEKEKEKKKSMTKEEKKKIKEDKDKLEAPYLYATIDGRKEKLGNFRAEPPGLFRGRGEHPKKGTLKLRLRPEDIILNIGENAPVPVPNIPGTWKDLQHDNTVTWLAHWKENVNGQSKYVFLSAGSSWKGQSDRSKFEKARELIKHVDRIRKDYTEDLKSKIMADRQRATALYFIDRLALRAGNEKGEDEADTVGCCSLRYEHVTLEPPNKVIFDFLGKDSMRFHQEVEVDAQVFKNIRIFKAEPKGKGDDLFDRLTTTGLNQYLNGQMKGLTAKVFRTYNASWTFQQQLKHTPKDGTVAEKIAAYNTANRDVAILCNHQKTVSKGFAESFAKMGDKVRALKYQRMKLRYQLFTLDPKMKKKRLDLAQDESDVDDEFIERHEAELLEKALEAAKKKWEKENVKLEEEKEAKKPKSELDERLKEIKGEFKELTKERKTKKVEPRRGMTEQKLLDAITRMDERIATAKIQMGDRDKLKDVALSTSKINYIDPRLTVAWAKKYDVPLEKLFQKALREKFPWAEAEADADWVF</sequence>
<feature type="region of interest" description="Disordered" evidence="9">
    <location>
        <begin position="1"/>
        <end position="246"/>
    </location>
</feature>
<feature type="compositionally biased region" description="Basic residues" evidence="9">
    <location>
        <begin position="125"/>
        <end position="137"/>
    </location>
</feature>
<dbReference type="Gene3D" id="3.90.15.10">
    <property type="entry name" value="Topoisomerase I, Chain A, domain 3"/>
    <property type="match status" value="1"/>
</dbReference>
<organism evidence="11 12">
    <name type="scientific">Tremella mesenterica</name>
    <name type="common">Jelly fungus</name>
    <dbReference type="NCBI Taxonomy" id="5217"/>
    <lineage>
        <taxon>Eukaryota</taxon>
        <taxon>Fungi</taxon>
        <taxon>Dikarya</taxon>
        <taxon>Basidiomycota</taxon>
        <taxon>Agaricomycotina</taxon>
        <taxon>Tremellomycetes</taxon>
        <taxon>Tremellales</taxon>
        <taxon>Tremellaceae</taxon>
        <taxon>Tremella</taxon>
    </lineage>
</organism>
<dbReference type="EMBL" id="SDIL01000059">
    <property type="protein sequence ID" value="RXK37824.1"/>
    <property type="molecule type" value="Genomic_DNA"/>
</dbReference>
<feature type="coiled-coil region" evidence="8">
    <location>
        <begin position="737"/>
        <end position="798"/>
    </location>
</feature>
<proteinExistence type="inferred from homology"/>
<dbReference type="SUPFAM" id="SSF56741">
    <property type="entry name" value="Eukaryotic DNA topoisomerase I, N-terminal DNA-binding fragment"/>
    <property type="match status" value="1"/>
</dbReference>
<dbReference type="GO" id="GO:0006265">
    <property type="term" value="P:DNA topological change"/>
    <property type="evidence" value="ECO:0007669"/>
    <property type="project" value="UniProtKB-UniRule"/>
</dbReference>
<dbReference type="InterPro" id="IPR011010">
    <property type="entry name" value="DNA_brk_join_enz"/>
</dbReference>
<dbReference type="PROSITE" id="PS52038">
    <property type="entry name" value="TOPO_IB_2"/>
    <property type="match status" value="1"/>
</dbReference>
<keyword evidence="5 6" id="KW-0413">Isomerase</keyword>
<dbReference type="PANTHER" id="PTHR10290">
    <property type="entry name" value="DNA TOPOISOMERASE I"/>
    <property type="match status" value="1"/>
</dbReference>
<evidence type="ECO:0000256" key="8">
    <source>
        <dbReference type="SAM" id="Coils"/>
    </source>
</evidence>
<evidence type="ECO:0000256" key="6">
    <source>
        <dbReference type="PROSITE-ProRule" id="PRU01382"/>
    </source>
</evidence>
<comment type="caution">
    <text evidence="11">The sequence shown here is derived from an EMBL/GenBank/DDBJ whole genome shotgun (WGS) entry which is preliminary data.</text>
</comment>
<evidence type="ECO:0000256" key="4">
    <source>
        <dbReference type="ARBA" id="ARBA00023125"/>
    </source>
</evidence>
<keyword evidence="8" id="KW-0175">Coiled coil</keyword>
<dbReference type="Gene3D" id="1.10.10.41">
    <property type="entry name" value="Yeast DNA topoisomerase - domain 1"/>
    <property type="match status" value="1"/>
</dbReference>
<dbReference type="InterPro" id="IPR013030">
    <property type="entry name" value="DNA_topo_DNA_db_N_dom2"/>
</dbReference>
<dbReference type="OrthoDB" id="47179at2759"/>
<dbReference type="InterPro" id="IPR013034">
    <property type="entry name" value="DNA_topo_DNA_db_N_dom1"/>
</dbReference>
<dbReference type="SUPFAM" id="SSF56349">
    <property type="entry name" value="DNA breaking-rejoining enzymes"/>
    <property type="match status" value="1"/>
</dbReference>
<protein>
    <recommendedName>
        <fullName evidence="7">DNA topoisomerase I</fullName>
        <ecNumber evidence="7">5.6.2.1</ecNumber>
    </recommendedName>
    <alternativeName>
        <fullName evidence="7">DNA topoisomerase 1</fullName>
    </alternativeName>
</protein>
<feature type="compositionally biased region" description="Basic residues" evidence="9">
    <location>
        <begin position="152"/>
        <end position="164"/>
    </location>
</feature>
<evidence type="ECO:0000313" key="11">
    <source>
        <dbReference type="EMBL" id="RXK37824.1"/>
    </source>
</evidence>
<evidence type="ECO:0000256" key="9">
    <source>
        <dbReference type="SAM" id="MobiDB-lite"/>
    </source>
</evidence>
<dbReference type="InterPro" id="IPR014727">
    <property type="entry name" value="TopoI_cat_a/b-sub_euk"/>
</dbReference>
<dbReference type="FunCoup" id="A0A4Q1BJE2">
    <property type="interactions" value="297"/>
</dbReference>
<keyword evidence="12" id="KW-1185">Reference proteome</keyword>
<accession>A0A4Q1BJE2</accession>
<dbReference type="PRINTS" id="PR00416">
    <property type="entry name" value="EUTPISMRASEI"/>
</dbReference>
<dbReference type="FunFam" id="3.90.15.10:FF:000002">
    <property type="entry name" value="DNA topoisomerase I"/>
    <property type="match status" value="1"/>
</dbReference>
<feature type="compositionally biased region" description="Basic and acidic residues" evidence="9">
    <location>
        <begin position="198"/>
        <end position="210"/>
    </location>
</feature>
<dbReference type="CDD" id="cd00659">
    <property type="entry name" value="Topo_IB_C"/>
    <property type="match status" value="1"/>
</dbReference>
<reference evidence="11 12" key="1">
    <citation type="submission" date="2016-06" db="EMBL/GenBank/DDBJ databases">
        <title>Evolution of pathogenesis and genome organization in the Tremellales.</title>
        <authorList>
            <person name="Cuomo C."/>
            <person name="Litvintseva A."/>
            <person name="Heitman J."/>
            <person name="Chen Y."/>
            <person name="Sun S."/>
            <person name="Springer D."/>
            <person name="Dromer F."/>
            <person name="Young S."/>
            <person name="Zeng Q."/>
            <person name="Chapman S."/>
            <person name="Gujja S."/>
            <person name="Saif S."/>
            <person name="Birren B."/>
        </authorList>
    </citation>
    <scope>NUCLEOTIDE SEQUENCE [LARGE SCALE GENOMIC DNA]</scope>
    <source>
        <strain evidence="11 12">ATCC 28783</strain>
    </source>
</reference>
<evidence type="ECO:0000256" key="5">
    <source>
        <dbReference type="ARBA" id="ARBA00023235"/>
    </source>
</evidence>
<comment type="function">
    <text evidence="7">Releases the supercoiling and torsional tension of DNA introduced during the DNA replication and transcription by transiently cleaving and rejoining one strand of the DNA duplex. Introduces a single-strand break via transesterification at the specific target site 5'-[CT]CCTTp site in duplex DNA. The scissile phosphodiester is attacked by the catalytic tyrosine of the enzyme, resulting in the formation of a DNA-(3'-phosphotyrosyl)-enzyme intermediate and the expulsion of a 5'-OH DNA strand. The free DNA strand then undergoes passage around the unbroken strand thus removing DNA supercoils. Finally, in the religation step, the DNA 5'-OH attacks the covalent intermediate to expel the active-site tyrosine and restore the DNA phosphodiester backbone.</text>
</comment>
<dbReference type="InterPro" id="IPR025834">
    <property type="entry name" value="TopoI_C_dom"/>
</dbReference>
<name>A0A4Q1BJE2_TREME</name>
<dbReference type="GO" id="GO:0007059">
    <property type="term" value="P:chromosome segregation"/>
    <property type="evidence" value="ECO:0007669"/>
    <property type="project" value="TreeGrafter"/>
</dbReference>
<dbReference type="SMART" id="SM00435">
    <property type="entry name" value="TOPEUc"/>
    <property type="match status" value="1"/>
</dbReference>
<dbReference type="InParanoid" id="A0A4Q1BJE2"/>
<dbReference type="PANTHER" id="PTHR10290:SF3">
    <property type="entry name" value="DNA TOPOISOMERASE 1"/>
    <property type="match status" value="1"/>
</dbReference>
<feature type="active site" description="O-(3'-phospho-DNA)-tyrosine intermediate" evidence="6">
    <location>
        <position position="844"/>
    </location>
</feature>
<dbReference type="InterPro" id="IPR051062">
    <property type="entry name" value="Topoisomerase_IB"/>
</dbReference>
<feature type="domain" description="DNA topoisomerase I eukaryotic-type" evidence="10">
    <location>
        <begin position="410"/>
        <end position="858"/>
    </location>
</feature>
<dbReference type="InterPro" id="IPR013499">
    <property type="entry name" value="TopoI_euk"/>
</dbReference>
<feature type="compositionally biased region" description="Basic and acidic residues" evidence="9">
    <location>
        <begin position="224"/>
        <end position="233"/>
    </location>
</feature>
<dbReference type="VEuPathDB" id="FungiDB:TREMEDRAFT_43061"/>
<dbReference type="GO" id="GO:0005730">
    <property type="term" value="C:nucleolus"/>
    <property type="evidence" value="ECO:0007669"/>
    <property type="project" value="TreeGrafter"/>
</dbReference>
<evidence type="ECO:0000256" key="7">
    <source>
        <dbReference type="RuleBase" id="RU365101"/>
    </source>
</evidence>
<dbReference type="Gene3D" id="2.170.11.10">
    <property type="entry name" value="DNA Topoisomerase I, domain 2"/>
    <property type="match status" value="1"/>
</dbReference>
<dbReference type="InterPro" id="IPR014711">
    <property type="entry name" value="TopoI_cat_a-hlx-sub_euk"/>
</dbReference>
<dbReference type="Pfam" id="PF02919">
    <property type="entry name" value="Topoisom_I_N"/>
    <property type="match status" value="1"/>
</dbReference>
<evidence type="ECO:0000259" key="10">
    <source>
        <dbReference type="SMART" id="SM00435"/>
    </source>
</evidence>
<dbReference type="STRING" id="5217.A0A4Q1BJE2"/>
<dbReference type="InterPro" id="IPR008336">
    <property type="entry name" value="TopoI_DNA-bd_euk"/>
</dbReference>
<feature type="compositionally biased region" description="Basic and acidic residues" evidence="9">
    <location>
        <begin position="44"/>
        <end position="56"/>
    </location>
</feature>
<keyword evidence="3 6" id="KW-0799">Topoisomerase</keyword>